<reference evidence="1" key="1">
    <citation type="submission" date="2020-10" db="EMBL/GenBank/DDBJ databases">
        <authorList>
            <person name="Gilroy R."/>
        </authorList>
    </citation>
    <scope>NUCLEOTIDE SEQUENCE</scope>
    <source>
        <strain evidence="1">9366</strain>
    </source>
</reference>
<comment type="caution">
    <text evidence="1">The sequence shown here is derived from an EMBL/GenBank/DDBJ whole genome shotgun (WGS) entry which is preliminary data.</text>
</comment>
<dbReference type="InterPro" id="IPR017853">
    <property type="entry name" value="GH"/>
</dbReference>
<dbReference type="Gene3D" id="3.20.20.70">
    <property type="entry name" value="Aldolase class I"/>
    <property type="match status" value="1"/>
</dbReference>
<proteinExistence type="predicted"/>
<accession>A0A9D1ML20</accession>
<dbReference type="AlphaFoldDB" id="A0A9D1ML20"/>
<dbReference type="SUPFAM" id="SSF51445">
    <property type="entry name" value="(Trans)glycosidases"/>
    <property type="match status" value="1"/>
</dbReference>
<name>A0A9D1ML20_9FIRM</name>
<dbReference type="InterPro" id="IPR013785">
    <property type="entry name" value="Aldolase_TIM"/>
</dbReference>
<evidence type="ECO:0000313" key="2">
    <source>
        <dbReference type="Proteomes" id="UP000824145"/>
    </source>
</evidence>
<gene>
    <name evidence="1" type="ORF">IAB07_01630</name>
</gene>
<dbReference type="Proteomes" id="UP000824145">
    <property type="component" value="Unassembled WGS sequence"/>
</dbReference>
<sequence length="619" mass="70122">MKISSSELEIELSIAPSGVRGKSVKNLITGSVYETGEDEEVVVCWRRRDSALSKKRFLCASSCRAEERSDGYLLQAEGMSVEVTFRIEGGLIKKSAAISCESDVFIEYVAFGGGRADGKFSWCAPLTKRVYVPSPIAAMGQPVYSGDLFFGMESPVAENTILGGRICMKYHTGRYFSEVADGGVYRLPSVVVGAGEKAGFKEMRRAFFAYVRTFSRPEKFRIQFNSWYDNMLDIDPKNIESSFTAVYEGFKKAGLRPLDCYVVDDGWTEYEKPLFWQFNQKFKDGFGAQAELTRSFGSFFGVWFGPRGGYTTQTPKYARLLSKIGYPMNVLSGDICTGDKKYIADLCARMADFCRDYNVKYFKIDGFAIKPCRARGHRHPAAKGCGKAFYTFLWEEWCKGFEHIRSVCPDVCLNITSYAHCSPWFLKWADYVWMNNASDMYYIGKGDNLSQCLNYRDERYRDLYEVRQIQFPAAHLYNHEPCYAERNYNPPLPDPSHKTVIYTDEQFALYLKCCMMRASGLAEVYFSPSLMDGDKWNIAARTLEWAEKNYDVLSHSEFFGGDPSKGEVYGYIAAKGDKFILMLRNSGDKAAKYSFTLPGAGKVSGELAPFEIKFSDNLK</sequence>
<evidence type="ECO:0000313" key="1">
    <source>
        <dbReference type="EMBL" id="HIU62455.1"/>
    </source>
</evidence>
<reference evidence="1" key="2">
    <citation type="journal article" date="2021" name="PeerJ">
        <title>Extensive microbial diversity within the chicken gut microbiome revealed by metagenomics and culture.</title>
        <authorList>
            <person name="Gilroy R."/>
            <person name="Ravi A."/>
            <person name="Getino M."/>
            <person name="Pursley I."/>
            <person name="Horton D.L."/>
            <person name="Alikhan N.F."/>
            <person name="Baker D."/>
            <person name="Gharbi K."/>
            <person name="Hall N."/>
            <person name="Watson M."/>
            <person name="Adriaenssens E.M."/>
            <person name="Foster-Nyarko E."/>
            <person name="Jarju S."/>
            <person name="Secka A."/>
            <person name="Antonio M."/>
            <person name="Oren A."/>
            <person name="Chaudhuri R.R."/>
            <person name="La Ragione R."/>
            <person name="Hildebrand F."/>
            <person name="Pallen M.J."/>
        </authorList>
    </citation>
    <scope>NUCLEOTIDE SEQUENCE</scope>
    <source>
        <strain evidence="1">9366</strain>
    </source>
</reference>
<dbReference type="EMBL" id="DVNJ01000005">
    <property type="protein sequence ID" value="HIU62455.1"/>
    <property type="molecule type" value="Genomic_DNA"/>
</dbReference>
<protein>
    <recommendedName>
        <fullName evidence="3">Alpha-galactosidase</fullName>
    </recommendedName>
</protein>
<evidence type="ECO:0008006" key="3">
    <source>
        <dbReference type="Google" id="ProtNLM"/>
    </source>
</evidence>
<organism evidence="1 2">
    <name type="scientific">Candidatus Caccalectryoclostridium excrementigallinarum</name>
    <dbReference type="NCBI Taxonomy" id="2840710"/>
    <lineage>
        <taxon>Bacteria</taxon>
        <taxon>Bacillati</taxon>
        <taxon>Bacillota</taxon>
        <taxon>Clostridia</taxon>
        <taxon>Christensenellales</taxon>
        <taxon>Christensenellaceae</taxon>
        <taxon>Christensenellaceae incertae sedis</taxon>
        <taxon>Candidatus Caccalectryoclostridium</taxon>
    </lineage>
</organism>